<accession>A0ABC8S587</accession>
<dbReference type="PANTHER" id="PTHR31110">
    <property type="entry name" value="PESTICIDAL CRYSTAL CRY8BA PROTEIN"/>
    <property type="match status" value="1"/>
</dbReference>
<name>A0ABC8S587_9AQUA</name>
<dbReference type="PANTHER" id="PTHR31110:SF2">
    <property type="entry name" value="PESTICIDAL CRYSTAL CRY8BA PROTEIN"/>
    <property type="match status" value="1"/>
</dbReference>
<comment type="caution">
    <text evidence="1">The sequence shown here is derived from an EMBL/GenBank/DDBJ whole genome shotgun (WGS) entry which is preliminary data.</text>
</comment>
<gene>
    <name evidence="1" type="ORF">ILEXP_LOCUS19552</name>
</gene>
<keyword evidence="2" id="KW-1185">Reference proteome</keyword>
<evidence type="ECO:0000313" key="2">
    <source>
        <dbReference type="Proteomes" id="UP001642360"/>
    </source>
</evidence>
<reference evidence="1 2" key="1">
    <citation type="submission" date="2024-02" db="EMBL/GenBank/DDBJ databases">
        <authorList>
            <person name="Vignale AGUSTIN F."/>
            <person name="Sosa J E."/>
            <person name="Modenutti C."/>
        </authorList>
    </citation>
    <scope>NUCLEOTIDE SEQUENCE [LARGE SCALE GENOMIC DNA]</scope>
</reference>
<dbReference type="AlphaFoldDB" id="A0ABC8S587"/>
<dbReference type="EMBL" id="CAUOFW020002135">
    <property type="protein sequence ID" value="CAK9151391.1"/>
    <property type="molecule type" value="Genomic_DNA"/>
</dbReference>
<sequence length="115" mass="13277">MSEQNSATKEQLTNTINLLHTIFESHVFIATCRGYWDRMGQDVLSFLENRKENRAWYKGSRIAVSILDDTFASQMQQLLGNALQEKELEPPRSIVEVRSILCKDAPSNKGNNYYY</sequence>
<evidence type="ECO:0000313" key="1">
    <source>
        <dbReference type="EMBL" id="CAK9151391.1"/>
    </source>
</evidence>
<protein>
    <submittedName>
        <fullName evidence="1">Uncharacterized protein</fullName>
    </submittedName>
</protein>
<dbReference type="Proteomes" id="UP001642360">
    <property type="component" value="Unassembled WGS sequence"/>
</dbReference>
<organism evidence="1 2">
    <name type="scientific">Ilex paraguariensis</name>
    <name type="common">yerba mate</name>
    <dbReference type="NCBI Taxonomy" id="185542"/>
    <lineage>
        <taxon>Eukaryota</taxon>
        <taxon>Viridiplantae</taxon>
        <taxon>Streptophyta</taxon>
        <taxon>Embryophyta</taxon>
        <taxon>Tracheophyta</taxon>
        <taxon>Spermatophyta</taxon>
        <taxon>Magnoliopsida</taxon>
        <taxon>eudicotyledons</taxon>
        <taxon>Gunneridae</taxon>
        <taxon>Pentapetalae</taxon>
        <taxon>asterids</taxon>
        <taxon>campanulids</taxon>
        <taxon>Aquifoliales</taxon>
        <taxon>Aquifoliaceae</taxon>
        <taxon>Ilex</taxon>
    </lineage>
</organism>
<proteinExistence type="predicted"/>